<dbReference type="EMBL" id="JARKNE010000006">
    <property type="protein sequence ID" value="KAK5826148.1"/>
    <property type="molecule type" value="Genomic_DNA"/>
</dbReference>
<dbReference type="Proteomes" id="UP001358586">
    <property type="component" value="Chromosome 6"/>
</dbReference>
<name>A0ABR0PNY1_GOSAR</name>
<comment type="caution">
    <text evidence="1">The sequence shown here is derived from an EMBL/GenBank/DDBJ whole genome shotgun (WGS) entry which is preliminary data.</text>
</comment>
<reference evidence="1 2" key="1">
    <citation type="submission" date="2023-03" db="EMBL/GenBank/DDBJ databases">
        <title>WGS of Gossypium arboreum.</title>
        <authorList>
            <person name="Yu D."/>
        </authorList>
    </citation>
    <scope>NUCLEOTIDE SEQUENCE [LARGE SCALE GENOMIC DNA]</scope>
    <source>
        <tissue evidence="1">Leaf</tissue>
    </source>
</reference>
<evidence type="ECO:0000313" key="1">
    <source>
        <dbReference type="EMBL" id="KAK5826148.1"/>
    </source>
</evidence>
<keyword evidence="2" id="KW-1185">Reference proteome</keyword>
<protein>
    <submittedName>
        <fullName evidence="1">Uncharacterized protein</fullName>
    </submittedName>
</protein>
<evidence type="ECO:0000313" key="2">
    <source>
        <dbReference type="Proteomes" id="UP001358586"/>
    </source>
</evidence>
<gene>
    <name evidence="1" type="ORF">PVK06_021059</name>
</gene>
<sequence>MGQLTHLLAGEFEKRSGPVVNSEDDVEKIIYSPGFAPISVSTQPDMQEAPVVIGHQHQTNTSALSPDINNVSDAVTNSESLFGARYVSRGISGP</sequence>
<organism evidence="1 2">
    <name type="scientific">Gossypium arboreum</name>
    <name type="common">Tree cotton</name>
    <name type="synonym">Gossypium nanking</name>
    <dbReference type="NCBI Taxonomy" id="29729"/>
    <lineage>
        <taxon>Eukaryota</taxon>
        <taxon>Viridiplantae</taxon>
        <taxon>Streptophyta</taxon>
        <taxon>Embryophyta</taxon>
        <taxon>Tracheophyta</taxon>
        <taxon>Spermatophyta</taxon>
        <taxon>Magnoliopsida</taxon>
        <taxon>eudicotyledons</taxon>
        <taxon>Gunneridae</taxon>
        <taxon>Pentapetalae</taxon>
        <taxon>rosids</taxon>
        <taxon>malvids</taxon>
        <taxon>Malvales</taxon>
        <taxon>Malvaceae</taxon>
        <taxon>Malvoideae</taxon>
        <taxon>Gossypium</taxon>
    </lineage>
</organism>
<accession>A0ABR0PNY1</accession>
<proteinExistence type="predicted"/>